<sequence>MLMMDGRVGFLDREQTTTSTTTTIIIIVIIIIIIIDVIIIIIIIPLQCGRIFRFLRFLAAVSSFVDVIKFLRKRYANETSEREKMKRPTDRPTDATYPIYRECDIEFGMAAAIEWRNNNDNDNNNNNNNNNNNTDGGERRVVIREHRIALQFYGSAPSNLSSLCDRAKIEMRRPNAPSAEQRSRDSATYAENLIGGGPSSPNCGGRSASASTLTIGCSHDDYSPPPSSPAAAAAVAAPRSSSWLASPCDLIYETTKCDYATCRGRPQPSRTWDRKVESVIGYIEIDYRAPEYRSLSTEHCPTLPTVQLQRRKEKKKERKKRERERERERERVCVASNCAAWLIGARNDGRLRSFLVAQSASVRVELPVLTSIGDSYLSPDCDSIIVRRRTNASQLKVAEGATEAAGRPAGRP</sequence>
<comment type="caution">
    <text evidence="3">The sequence shown here is derived from an EMBL/GenBank/DDBJ whole genome shotgun (WGS) entry which is preliminary data.</text>
</comment>
<evidence type="ECO:0000256" key="1">
    <source>
        <dbReference type="SAM" id="MobiDB-lite"/>
    </source>
</evidence>
<dbReference type="AlphaFoldDB" id="A0AAN9TK10"/>
<protein>
    <submittedName>
        <fullName evidence="3">Uncharacterized protein</fullName>
    </submittedName>
</protein>
<organism evidence="3 4">
    <name type="scientific">Parthenolecanium corni</name>
    <dbReference type="NCBI Taxonomy" id="536013"/>
    <lineage>
        <taxon>Eukaryota</taxon>
        <taxon>Metazoa</taxon>
        <taxon>Ecdysozoa</taxon>
        <taxon>Arthropoda</taxon>
        <taxon>Hexapoda</taxon>
        <taxon>Insecta</taxon>
        <taxon>Pterygota</taxon>
        <taxon>Neoptera</taxon>
        <taxon>Paraneoptera</taxon>
        <taxon>Hemiptera</taxon>
        <taxon>Sternorrhyncha</taxon>
        <taxon>Coccoidea</taxon>
        <taxon>Coccidae</taxon>
        <taxon>Parthenolecanium</taxon>
    </lineage>
</organism>
<proteinExistence type="predicted"/>
<feature type="region of interest" description="Disordered" evidence="1">
    <location>
        <begin position="172"/>
        <end position="207"/>
    </location>
</feature>
<evidence type="ECO:0000313" key="4">
    <source>
        <dbReference type="Proteomes" id="UP001367676"/>
    </source>
</evidence>
<keyword evidence="2" id="KW-0812">Transmembrane</keyword>
<gene>
    <name evidence="3" type="ORF">V9T40_007510</name>
</gene>
<feature type="compositionally biased region" description="Basic residues" evidence="1">
    <location>
        <begin position="309"/>
        <end position="322"/>
    </location>
</feature>
<keyword evidence="4" id="KW-1185">Reference proteome</keyword>
<feature type="compositionally biased region" description="Low complexity" evidence="1">
    <location>
        <begin position="118"/>
        <end position="133"/>
    </location>
</feature>
<dbReference type="EMBL" id="JBBCAQ010000020">
    <property type="protein sequence ID" value="KAK7592758.1"/>
    <property type="molecule type" value="Genomic_DNA"/>
</dbReference>
<feature type="region of interest" description="Disordered" evidence="1">
    <location>
        <begin position="118"/>
        <end position="137"/>
    </location>
</feature>
<keyword evidence="2" id="KW-1133">Transmembrane helix</keyword>
<evidence type="ECO:0000313" key="3">
    <source>
        <dbReference type="EMBL" id="KAK7592758.1"/>
    </source>
</evidence>
<feature type="transmembrane region" description="Helical" evidence="2">
    <location>
        <begin position="21"/>
        <end position="45"/>
    </location>
</feature>
<reference evidence="3 4" key="1">
    <citation type="submission" date="2024-03" db="EMBL/GenBank/DDBJ databases">
        <title>Adaptation during the transition from Ophiocordyceps entomopathogen to insect associate is accompanied by gene loss and intensified selection.</title>
        <authorList>
            <person name="Ward C.M."/>
            <person name="Onetto C.A."/>
            <person name="Borneman A.R."/>
        </authorList>
    </citation>
    <scope>NUCLEOTIDE SEQUENCE [LARGE SCALE GENOMIC DNA]</scope>
    <source>
        <strain evidence="3">AWRI1</strain>
        <tissue evidence="3">Single Adult Female</tissue>
    </source>
</reference>
<evidence type="ECO:0000256" key="2">
    <source>
        <dbReference type="SAM" id="Phobius"/>
    </source>
</evidence>
<name>A0AAN9TK10_9HEMI</name>
<accession>A0AAN9TK10</accession>
<dbReference type="Proteomes" id="UP001367676">
    <property type="component" value="Unassembled WGS sequence"/>
</dbReference>
<keyword evidence="2" id="KW-0472">Membrane</keyword>
<feature type="region of interest" description="Disordered" evidence="1">
    <location>
        <begin position="303"/>
        <end position="326"/>
    </location>
</feature>